<gene>
    <name evidence="2" type="ORF">cand_009960</name>
</gene>
<keyword evidence="1" id="KW-0175">Coiled coil</keyword>
<feature type="coiled-coil region" evidence="1">
    <location>
        <begin position="502"/>
        <end position="536"/>
    </location>
</feature>
<dbReference type="AlphaFoldDB" id="A0A1J4MVA2"/>
<proteinExistence type="predicted"/>
<protein>
    <submittedName>
        <fullName evidence="2">Uncharacterized protein</fullName>
    </submittedName>
</protein>
<evidence type="ECO:0000313" key="2">
    <source>
        <dbReference type="EMBL" id="OII77347.1"/>
    </source>
</evidence>
<organism evidence="2 3">
    <name type="scientific">Cryptosporidium andersoni</name>
    <dbReference type="NCBI Taxonomy" id="117008"/>
    <lineage>
        <taxon>Eukaryota</taxon>
        <taxon>Sar</taxon>
        <taxon>Alveolata</taxon>
        <taxon>Apicomplexa</taxon>
        <taxon>Conoidasida</taxon>
        <taxon>Coccidia</taxon>
        <taxon>Eucoccidiorida</taxon>
        <taxon>Eimeriorina</taxon>
        <taxon>Cryptosporidiidae</taxon>
        <taxon>Cryptosporidium</taxon>
    </lineage>
</organism>
<evidence type="ECO:0000313" key="3">
    <source>
        <dbReference type="Proteomes" id="UP000186804"/>
    </source>
</evidence>
<dbReference type="VEuPathDB" id="CryptoDB:cand_009960"/>
<evidence type="ECO:0000256" key="1">
    <source>
        <dbReference type="SAM" id="Coils"/>
    </source>
</evidence>
<dbReference type="Proteomes" id="UP000186804">
    <property type="component" value="Unassembled WGS sequence"/>
</dbReference>
<dbReference type="EMBL" id="LRBS01000040">
    <property type="protein sequence ID" value="OII77347.1"/>
    <property type="molecule type" value="Genomic_DNA"/>
</dbReference>
<keyword evidence="3" id="KW-1185">Reference proteome</keyword>
<accession>A0A1J4MVA2</accession>
<name>A0A1J4MVA2_9CRYT</name>
<reference evidence="2 3" key="1">
    <citation type="submission" date="2016-10" db="EMBL/GenBank/DDBJ databases">
        <title>Reductive evolution of mitochondrial metabolism and differential evolution of invasion-related proteins in Cryptosporidium.</title>
        <authorList>
            <person name="Liu S."/>
            <person name="Roellig D.M."/>
            <person name="Guo Y."/>
            <person name="Li N."/>
            <person name="Frace M.A."/>
            <person name="Tang K."/>
            <person name="Zhang L."/>
            <person name="Feng Y."/>
            <person name="Xiao L."/>
        </authorList>
    </citation>
    <scope>NUCLEOTIDE SEQUENCE [LARGE SCALE GENOMIC DNA]</scope>
    <source>
        <strain evidence="2">30847</strain>
    </source>
</reference>
<dbReference type="GeneID" id="92365181"/>
<sequence length="932" mass="108730">MGFKSYEEIPLWWRYKPKSTDKKPSKSRRELNLSNSRTLKLWIPPIPPKSSEIEDNKINRNTKNIKINNENTENKILPFSSHVNTSEEYTHSLSEISLSTLNCLSKNTSSNSNNFFGSCSLSSSCCTNCPECRKANNLKKTSFTSAIFNKIFCQCDPFHNNESASSLISIPSGPYSTSIHSSFASMDTLSGLESSSTCTSKKDSHILNFVNKLSGWEEMKHEMGIKDILDISGTDVMLSFKVYYIKLDGNFIRQSHQIEESILRITIKIRNGILTRQKIQQSSNIKVRIDENNNIIKWGYDYGEDNNHSSYISKCTNTDILYNKLEGIEIKIPIVQIDDPKNYFEIIVECIFLNNNQRVYPLGHGYCPLPQKDCVWKVCIPLFKWGSDECMNNKDFFNNKTLITNKYIGMIYYIMCRNSNNKTTIIEENKTNKNIDINKNNSNFKDIISKNEYNILDNHKNSDSKVVSNMNKFSENENKLKKTVVIGEVQYVICSNNKSDDIHLKEKELELKRREMDIIEKEMNIKLNTLKEHRNDYISNTNEIIKDNINKSKTNINNQCYKDDSDLNNSRSDNSIKNTHTKFKNKKYKYLKNPSNPYILHPPYMSTYQPFIPHIYPIQPSNHMCCYPIYNQNTSFCSHLHQNQDDMSSSCSSPQSSHETFSNNKYKKNLYFKMAKDITKKKIILDDTISSVIQNDFQAEKSKISDIRKQKNINTGIKNIIYMNIRIPKKQIYCKFSMTNSKCICTCCNITIHKHEFENYISQTSIIKQEYEYWGLCNNCQYEIFPSILSFNNSNIYFEFLFESNIPIAFPSKSIIWKSALHLLLAQYIKDITYIQSCNSYQQIIKLYIQVNPMIDKKMLDKHIKIILMLKIFQHPILQSYLLTFEDKDFDNLRDFWIENGILNLKVNLKYEIVDSLIDCLINIKKYLFQKS</sequence>
<dbReference type="OrthoDB" id="343366at2759"/>
<dbReference type="RefSeq" id="XP_067069193.1">
    <property type="nucleotide sequence ID" value="XM_067211235.1"/>
</dbReference>
<comment type="caution">
    <text evidence="2">The sequence shown here is derived from an EMBL/GenBank/DDBJ whole genome shotgun (WGS) entry which is preliminary data.</text>
</comment>